<dbReference type="PANTHER" id="PTHR46382:SF1">
    <property type="entry name" value="PHOSPHATIDATE CYTIDYLYLTRANSFERASE"/>
    <property type="match status" value="1"/>
</dbReference>
<dbReference type="InterPro" id="IPR000374">
    <property type="entry name" value="PC_trans"/>
</dbReference>
<evidence type="ECO:0000256" key="8">
    <source>
        <dbReference type="ARBA" id="ARBA00022475"/>
    </source>
</evidence>
<evidence type="ECO:0000256" key="17">
    <source>
        <dbReference type="ARBA" id="ARBA00023264"/>
    </source>
</evidence>
<evidence type="ECO:0000256" key="9">
    <source>
        <dbReference type="ARBA" id="ARBA00022516"/>
    </source>
</evidence>
<keyword evidence="12 18" id="KW-0548">Nucleotidyltransferase</keyword>
<keyword evidence="16" id="KW-0594">Phospholipid biosynthesis</keyword>
<evidence type="ECO:0000256" key="5">
    <source>
        <dbReference type="ARBA" id="ARBA00010185"/>
    </source>
</evidence>
<dbReference type="AlphaFoldDB" id="A0A9D1NED9"/>
<keyword evidence="14" id="KW-0443">Lipid metabolism</keyword>
<keyword evidence="17" id="KW-1208">Phospholipid metabolism</keyword>
<feature type="transmembrane region" description="Helical" evidence="19">
    <location>
        <begin position="212"/>
        <end position="233"/>
    </location>
</feature>
<evidence type="ECO:0000313" key="21">
    <source>
        <dbReference type="Proteomes" id="UP000886861"/>
    </source>
</evidence>
<evidence type="ECO:0000256" key="6">
    <source>
        <dbReference type="ARBA" id="ARBA00012487"/>
    </source>
</evidence>
<dbReference type="PANTHER" id="PTHR46382">
    <property type="entry name" value="PHOSPHATIDATE CYTIDYLYLTRANSFERASE"/>
    <property type="match status" value="1"/>
</dbReference>
<feature type="transmembrane region" description="Helical" evidence="19">
    <location>
        <begin position="171"/>
        <end position="192"/>
    </location>
</feature>
<feature type="transmembrane region" description="Helical" evidence="19">
    <location>
        <begin position="297"/>
        <end position="315"/>
    </location>
</feature>
<organism evidence="20 21">
    <name type="scientific">Candidatus Caccopulliclostridium gallistercoris</name>
    <dbReference type="NCBI Taxonomy" id="2840719"/>
    <lineage>
        <taxon>Bacteria</taxon>
        <taxon>Bacillati</taxon>
        <taxon>Bacillota</taxon>
        <taxon>Clostridia</taxon>
        <taxon>Candidatus Caccopulliclostridium</taxon>
    </lineage>
</organism>
<feature type="transmembrane region" description="Helical" evidence="19">
    <location>
        <begin position="52"/>
        <end position="73"/>
    </location>
</feature>
<dbReference type="Proteomes" id="UP000886861">
    <property type="component" value="Unassembled WGS sequence"/>
</dbReference>
<evidence type="ECO:0000256" key="14">
    <source>
        <dbReference type="ARBA" id="ARBA00023098"/>
    </source>
</evidence>
<dbReference type="GO" id="GO:0004605">
    <property type="term" value="F:phosphatidate cytidylyltransferase activity"/>
    <property type="evidence" value="ECO:0007669"/>
    <property type="project" value="UniProtKB-EC"/>
</dbReference>
<dbReference type="GO" id="GO:0016024">
    <property type="term" value="P:CDP-diacylglycerol biosynthetic process"/>
    <property type="evidence" value="ECO:0007669"/>
    <property type="project" value="TreeGrafter"/>
</dbReference>
<dbReference type="EMBL" id="DVOJ01000013">
    <property type="protein sequence ID" value="HIV01603.1"/>
    <property type="molecule type" value="Genomic_DNA"/>
</dbReference>
<evidence type="ECO:0000256" key="11">
    <source>
        <dbReference type="ARBA" id="ARBA00022692"/>
    </source>
</evidence>
<dbReference type="EC" id="2.7.7.41" evidence="6 18"/>
<keyword evidence="10 18" id="KW-0808">Transferase</keyword>
<keyword evidence="13 19" id="KW-1133">Transmembrane helix</keyword>
<evidence type="ECO:0000256" key="18">
    <source>
        <dbReference type="RuleBase" id="RU003938"/>
    </source>
</evidence>
<evidence type="ECO:0000256" key="4">
    <source>
        <dbReference type="ARBA" id="ARBA00005189"/>
    </source>
</evidence>
<comment type="subcellular location">
    <subcellularLocation>
        <location evidence="2">Cell membrane</location>
        <topology evidence="2">Multi-pass membrane protein</topology>
    </subcellularLocation>
</comment>
<evidence type="ECO:0000256" key="7">
    <source>
        <dbReference type="ARBA" id="ARBA00019373"/>
    </source>
</evidence>
<comment type="pathway">
    <text evidence="4">Lipid metabolism.</text>
</comment>
<comment type="caution">
    <text evidence="20">The sequence shown here is derived from an EMBL/GenBank/DDBJ whole genome shotgun (WGS) entry which is preliminary data.</text>
</comment>
<evidence type="ECO:0000313" key="20">
    <source>
        <dbReference type="EMBL" id="HIV01603.1"/>
    </source>
</evidence>
<comment type="pathway">
    <text evidence="3 18">Phospholipid metabolism; CDP-diacylglycerol biosynthesis; CDP-diacylglycerol from sn-glycerol 3-phosphate: step 3/3.</text>
</comment>
<evidence type="ECO:0000256" key="15">
    <source>
        <dbReference type="ARBA" id="ARBA00023136"/>
    </source>
</evidence>
<accession>A0A9D1NED9</accession>
<proteinExistence type="inferred from homology"/>
<evidence type="ECO:0000256" key="2">
    <source>
        <dbReference type="ARBA" id="ARBA00004651"/>
    </source>
</evidence>
<keyword evidence="11 18" id="KW-0812">Transmembrane</keyword>
<dbReference type="PROSITE" id="PS01315">
    <property type="entry name" value="CDS"/>
    <property type="match status" value="1"/>
</dbReference>
<keyword evidence="15 19" id="KW-0472">Membrane</keyword>
<evidence type="ECO:0000256" key="16">
    <source>
        <dbReference type="ARBA" id="ARBA00023209"/>
    </source>
</evidence>
<evidence type="ECO:0000256" key="19">
    <source>
        <dbReference type="SAM" id="Phobius"/>
    </source>
</evidence>
<comment type="catalytic activity">
    <reaction evidence="1 18">
        <text>a 1,2-diacyl-sn-glycero-3-phosphate + CTP + H(+) = a CDP-1,2-diacyl-sn-glycerol + diphosphate</text>
        <dbReference type="Rhea" id="RHEA:16229"/>
        <dbReference type="ChEBI" id="CHEBI:15378"/>
        <dbReference type="ChEBI" id="CHEBI:33019"/>
        <dbReference type="ChEBI" id="CHEBI:37563"/>
        <dbReference type="ChEBI" id="CHEBI:58332"/>
        <dbReference type="ChEBI" id="CHEBI:58608"/>
        <dbReference type="EC" id="2.7.7.41"/>
    </reaction>
</comment>
<evidence type="ECO:0000256" key="13">
    <source>
        <dbReference type="ARBA" id="ARBA00022989"/>
    </source>
</evidence>
<evidence type="ECO:0000256" key="3">
    <source>
        <dbReference type="ARBA" id="ARBA00005119"/>
    </source>
</evidence>
<feature type="transmembrane region" description="Helical" evidence="19">
    <location>
        <begin position="127"/>
        <end position="151"/>
    </location>
</feature>
<evidence type="ECO:0000256" key="12">
    <source>
        <dbReference type="ARBA" id="ARBA00022695"/>
    </source>
</evidence>
<feature type="transmembrane region" description="Helical" evidence="19">
    <location>
        <begin position="5"/>
        <end position="21"/>
    </location>
</feature>
<gene>
    <name evidence="20" type="ORF">IAA62_03520</name>
</gene>
<protein>
    <recommendedName>
        <fullName evidence="7 18">Phosphatidate cytidylyltransferase</fullName>
        <ecNumber evidence="6 18">2.7.7.41</ecNumber>
    </recommendedName>
</protein>
<keyword evidence="9" id="KW-0444">Lipid biosynthesis</keyword>
<feature type="transmembrane region" description="Helical" evidence="19">
    <location>
        <begin position="27"/>
        <end position="45"/>
    </location>
</feature>
<dbReference type="Pfam" id="PF01148">
    <property type="entry name" value="CTP_transf_1"/>
    <property type="match status" value="1"/>
</dbReference>
<feature type="transmembrane region" description="Helical" evidence="19">
    <location>
        <begin position="79"/>
        <end position="106"/>
    </location>
</feature>
<dbReference type="GO" id="GO:0005886">
    <property type="term" value="C:plasma membrane"/>
    <property type="evidence" value="ECO:0007669"/>
    <property type="project" value="UniProtKB-SubCell"/>
</dbReference>
<feature type="transmembrane region" description="Helical" evidence="19">
    <location>
        <begin position="253"/>
        <end position="274"/>
    </location>
</feature>
<sequence>MKQRLLTGVAIIAALILVFFSRTLTLYVFDAFIGIIAILASLEFSRLLTRTGYYNFAVIIGIFPTLFYVAFMLCTHFKLPLYLTMVIIVAIALVLMLGLFLYSLIFKKRTLNEMNLRGVKTSLSTYSFQKAVQTLFGMFYPSFFLMLLVILNRCEELTYIFTKASGFNGTLSFFILLLAFLIPIITDTFAYLMGSVIKGKKLCPNISPNKTISGAIGGVVWTVIVTAVLYLIFDTIGAYNTMFTSLHLEIWHIIILSVVASVACQCGDIFESFLKRKAGVKDAGNLLPGHGGVLDRVDSHIFNAVIIFAFFLIFLL</sequence>
<reference evidence="20" key="2">
    <citation type="journal article" date="2021" name="PeerJ">
        <title>Extensive microbial diversity within the chicken gut microbiome revealed by metagenomics and culture.</title>
        <authorList>
            <person name="Gilroy R."/>
            <person name="Ravi A."/>
            <person name="Getino M."/>
            <person name="Pursley I."/>
            <person name="Horton D.L."/>
            <person name="Alikhan N.F."/>
            <person name="Baker D."/>
            <person name="Gharbi K."/>
            <person name="Hall N."/>
            <person name="Watson M."/>
            <person name="Adriaenssens E.M."/>
            <person name="Foster-Nyarko E."/>
            <person name="Jarju S."/>
            <person name="Secka A."/>
            <person name="Antonio M."/>
            <person name="Oren A."/>
            <person name="Chaudhuri R.R."/>
            <person name="La Ragione R."/>
            <person name="Hildebrand F."/>
            <person name="Pallen M.J."/>
        </authorList>
    </citation>
    <scope>NUCLEOTIDE SEQUENCE</scope>
    <source>
        <strain evidence="20">CHK186-9395</strain>
    </source>
</reference>
<reference evidence="20" key="1">
    <citation type="submission" date="2020-10" db="EMBL/GenBank/DDBJ databases">
        <authorList>
            <person name="Gilroy R."/>
        </authorList>
    </citation>
    <scope>NUCLEOTIDE SEQUENCE</scope>
    <source>
        <strain evidence="20">CHK186-9395</strain>
    </source>
</reference>
<evidence type="ECO:0000256" key="10">
    <source>
        <dbReference type="ARBA" id="ARBA00022679"/>
    </source>
</evidence>
<comment type="similarity">
    <text evidence="5 18">Belongs to the CDS family.</text>
</comment>
<keyword evidence="8" id="KW-1003">Cell membrane</keyword>
<name>A0A9D1NED9_9FIRM</name>
<evidence type="ECO:0000256" key="1">
    <source>
        <dbReference type="ARBA" id="ARBA00001698"/>
    </source>
</evidence>